<evidence type="ECO:0000313" key="3">
    <source>
        <dbReference type="Proteomes" id="UP001597391"/>
    </source>
</evidence>
<evidence type="ECO:0008006" key="4">
    <source>
        <dbReference type="Google" id="ProtNLM"/>
    </source>
</evidence>
<protein>
    <recommendedName>
        <fullName evidence="4">Type II secretion system protein GspF domain-containing protein</fullName>
    </recommendedName>
</protein>
<gene>
    <name evidence="2" type="ORF">ACFSYH_14580</name>
</gene>
<evidence type="ECO:0000256" key="1">
    <source>
        <dbReference type="SAM" id="Phobius"/>
    </source>
</evidence>
<evidence type="ECO:0000313" key="2">
    <source>
        <dbReference type="EMBL" id="MFD2841784.1"/>
    </source>
</evidence>
<keyword evidence="3" id="KW-1185">Reference proteome</keyword>
<keyword evidence="1" id="KW-0472">Membrane</keyword>
<feature type="transmembrane region" description="Helical" evidence="1">
    <location>
        <begin position="173"/>
        <end position="193"/>
    </location>
</feature>
<organism evidence="2 3">
    <name type="scientific">Populibacterium corticicola</name>
    <dbReference type="NCBI Taxonomy" id="1812826"/>
    <lineage>
        <taxon>Bacteria</taxon>
        <taxon>Bacillati</taxon>
        <taxon>Actinomycetota</taxon>
        <taxon>Actinomycetes</taxon>
        <taxon>Micrococcales</taxon>
        <taxon>Jonesiaceae</taxon>
        <taxon>Populibacterium</taxon>
    </lineage>
</organism>
<dbReference type="Proteomes" id="UP001597391">
    <property type="component" value="Unassembled WGS sequence"/>
</dbReference>
<keyword evidence="1" id="KW-0812">Transmembrane</keyword>
<sequence length="209" mass="22228">MPQLKGVGEAGFRLLHEVEDLLKVGLAPLNAWQTVGVHSDERGIPITRSVEYRLLWLADGTTGSSGHSGIPGQAWDVGQTDTRHQQNLPAHERELARSLAHLVVVAAVVSQQLGLSLSAVFATVQGTLRRSIEAEEERRISLAGPQASARLLQLLPLAGLGGAYLLGADPISWYLTSPLGAVVGVAGTGLLLSGRAWTRRLIRQAKATT</sequence>
<name>A0ABW5XK44_9MICO</name>
<proteinExistence type="predicted"/>
<accession>A0ABW5XK44</accession>
<comment type="caution">
    <text evidence="2">The sequence shown here is derived from an EMBL/GenBank/DDBJ whole genome shotgun (WGS) entry which is preliminary data.</text>
</comment>
<dbReference type="RefSeq" id="WP_377468155.1">
    <property type="nucleotide sequence ID" value="NZ_JBHUOP010000009.1"/>
</dbReference>
<reference evidence="3" key="1">
    <citation type="journal article" date="2019" name="Int. J. Syst. Evol. Microbiol.">
        <title>The Global Catalogue of Microorganisms (GCM) 10K type strain sequencing project: providing services to taxonomists for standard genome sequencing and annotation.</title>
        <authorList>
            <consortium name="The Broad Institute Genomics Platform"/>
            <consortium name="The Broad Institute Genome Sequencing Center for Infectious Disease"/>
            <person name="Wu L."/>
            <person name="Ma J."/>
        </authorList>
    </citation>
    <scope>NUCLEOTIDE SEQUENCE [LARGE SCALE GENOMIC DNA]</scope>
    <source>
        <strain evidence="3">KCTC 33576</strain>
    </source>
</reference>
<dbReference type="EMBL" id="JBHUOP010000009">
    <property type="protein sequence ID" value="MFD2841784.1"/>
    <property type="molecule type" value="Genomic_DNA"/>
</dbReference>
<keyword evidence="1" id="KW-1133">Transmembrane helix</keyword>